<protein>
    <submittedName>
        <fullName evidence="2">Uncharacterized protein</fullName>
    </submittedName>
</protein>
<gene>
    <name evidence="2" type="ORF">ASEP1449_LOCUS16456</name>
</gene>
<sequence length="268" mass="29905">MSAGDGVGASSEDGKGFSEKLITQNETNKERLNQSNYRQLFSDLLSRQKGLLSKTVEHPEQYAAELKLIKNILTAEREAILIGVLVGVTAFASFRYLPNYLVKRFGGETKANALREAENMSRTQEFYYLRTATGLLFEGLFGVWVGHRGYQVAVNQTKGTYEEIAKIPLCEGRSNVAEGMCEEWMQLANTKVPRNFWQIVENEDVSDARTWKAIRQFADNCQKRKIYGTKLIKEQGLNPSEHVAIPSPGVPELMSPETASKLVSDGSG</sequence>
<dbReference type="EMBL" id="HBHQ01024421">
    <property type="protein sequence ID" value="CAD9824622.1"/>
    <property type="molecule type" value="Transcribed_RNA"/>
</dbReference>
<evidence type="ECO:0000256" key="1">
    <source>
        <dbReference type="SAM" id="MobiDB-lite"/>
    </source>
</evidence>
<name>A0A7S2UMQ2_9STRA</name>
<reference evidence="2" key="1">
    <citation type="submission" date="2021-01" db="EMBL/GenBank/DDBJ databases">
        <authorList>
            <person name="Corre E."/>
            <person name="Pelletier E."/>
            <person name="Niang G."/>
            <person name="Scheremetjew M."/>
            <person name="Finn R."/>
            <person name="Kale V."/>
            <person name="Holt S."/>
            <person name="Cochrane G."/>
            <person name="Meng A."/>
            <person name="Brown T."/>
            <person name="Cohen L."/>
        </authorList>
    </citation>
    <scope>NUCLEOTIDE SEQUENCE</scope>
    <source>
        <strain evidence="2">CCMP2084</strain>
    </source>
</reference>
<proteinExistence type="predicted"/>
<dbReference type="AlphaFoldDB" id="A0A7S2UMQ2"/>
<organism evidence="2">
    <name type="scientific">Attheya septentrionalis</name>
    <dbReference type="NCBI Taxonomy" id="420275"/>
    <lineage>
        <taxon>Eukaryota</taxon>
        <taxon>Sar</taxon>
        <taxon>Stramenopiles</taxon>
        <taxon>Ochrophyta</taxon>
        <taxon>Bacillariophyta</taxon>
        <taxon>Coscinodiscophyceae</taxon>
        <taxon>Chaetocerotophycidae</taxon>
        <taxon>Chaetocerotales</taxon>
        <taxon>Attheyaceae</taxon>
        <taxon>Attheya</taxon>
    </lineage>
</organism>
<feature type="region of interest" description="Disordered" evidence="1">
    <location>
        <begin position="247"/>
        <end position="268"/>
    </location>
</feature>
<accession>A0A7S2UMQ2</accession>
<evidence type="ECO:0000313" key="2">
    <source>
        <dbReference type="EMBL" id="CAD9824622.1"/>
    </source>
</evidence>